<dbReference type="Proteomes" id="UP000002051">
    <property type="component" value="Chromosome 6"/>
</dbReference>
<proteinExistence type="predicted"/>
<dbReference type="PANTHER" id="PTHR31920">
    <property type="entry name" value="B3 DOMAIN-CONTAINING"/>
    <property type="match status" value="1"/>
</dbReference>
<dbReference type="InterPro" id="IPR003340">
    <property type="entry name" value="B3_DNA-bd"/>
</dbReference>
<dbReference type="AlphaFoldDB" id="A0A072U9K2"/>
<organism evidence="8 10">
    <name type="scientific">Medicago truncatula</name>
    <name type="common">Barrel medic</name>
    <name type="synonym">Medicago tribuloides</name>
    <dbReference type="NCBI Taxonomy" id="3880"/>
    <lineage>
        <taxon>Eukaryota</taxon>
        <taxon>Viridiplantae</taxon>
        <taxon>Streptophyta</taxon>
        <taxon>Embryophyta</taxon>
        <taxon>Tracheophyta</taxon>
        <taxon>Spermatophyta</taxon>
        <taxon>Magnoliopsida</taxon>
        <taxon>eudicotyledons</taxon>
        <taxon>Gunneridae</taxon>
        <taxon>Pentapetalae</taxon>
        <taxon>rosids</taxon>
        <taxon>fabids</taxon>
        <taxon>Fabales</taxon>
        <taxon>Fabaceae</taxon>
        <taxon>Papilionoideae</taxon>
        <taxon>50 kb inversion clade</taxon>
        <taxon>NPAAA clade</taxon>
        <taxon>Hologalegina</taxon>
        <taxon>IRL clade</taxon>
        <taxon>Trifolieae</taxon>
        <taxon>Medicago</taxon>
    </lineage>
</organism>
<dbReference type="SUPFAM" id="SSF101936">
    <property type="entry name" value="DNA-binding pseudobarrel domain"/>
    <property type="match status" value="3"/>
</dbReference>
<keyword evidence="3 8" id="KW-0238">DNA-binding</keyword>
<evidence type="ECO:0000256" key="1">
    <source>
        <dbReference type="ARBA" id="ARBA00004123"/>
    </source>
</evidence>
<evidence type="ECO:0000313" key="9">
    <source>
        <dbReference type="EnsemblPlants" id="KEH26464"/>
    </source>
</evidence>
<reference evidence="8 10" key="2">
    <citation type="journal article" date="2014" name="BMC Genomics">
        <title>An improved genome release (version Mt4.0) for the model legume Medicago truncatula.</title>
        <authorList>
            <person name="Tang H."/>
            <person name="Krishnakumar V."/>
            <person name="Bidwell S."/>
            <person name="Rosen B."/>
            <person name="Chan A."/>
            <person name="Zhou S."/>
            <person name="Gentzbittel L."/>
            <person name="Childs K.L."/>
            <person name="Yandell M."/>
            <person name="Gundlach H."/>
            <person name="Mayer K.F."/>
            <person name="Schwartz D.C."/>
            <person name="Town C.D."/>
        </authorList>
    </citation>
    <scope>GENOME REANNOTATION</scope>
    <source>
        <strain evidence="8">A17</strain>
        <strain evidence="9 10">cv. Jemalong A17</strain>
    </source>
</reference>
<evidence type="ECO:0000313" key="10">
    <source>
        <dbReference type="Proteomes" id="UP000002051"/>
    </source>
</evidence>
<dbReference type="SMART" id="SM01019">
    <property type="entry name" value="B3"/>
    <property type="match status" value="3"/>
</dbReference>
<feature type="compositionally biased region" description="Basic and acidic residues" evidence="6">
    <location>
        <begin position="191"/>
        <end position="212"/>
    </location>
</feature>
<dbReference type="EnsemblPlants" id="KEH26464">
    <property type="protein sequence ID" value="KEH26464"/>
    <property type="gene ID" value="MTR_6g061070"/>
</dbReference>
<protein>
    <submittedName>
        <fullName evidence="8">B3 DNA-binding domain protein</fullName>
    </submittedName>
</protein>
<gene>
    <name evidence="8" type="ordered locus">MTR_6g061070</name>
</gene>
<comment type="subcellular location">
    <subcellularLocation>
        <location evidence="1">Nucleus</location>
    </subcellularLocation>
</comment>
<dbReference type="InterPro" id="IPR050655">
    <property type="entry name" value="Plant_B3_domain"/>
</dbReference>
<evidence type="ECO:0000256" key="3">
    <source>
        <dbReference type="ARBA" id="ARBA00023125"/>
    </source>
</evidence>
<dbReference type="PANTHER" id="PTHR31920:SF117">
    <property type="entry name" value="TRANSCRIPTIONAL FACTOR FAMILY PROTEIN, PUTATIVE-RELATED"/>
    <property type="match status" value="1"/>
</dbReference>
<feature type="domain" description="TF-B3" evidence="7">
    <location>
        <begin position="24"/>
        <end position="107"/>
    </location>
</feature>
<keyword evidence="10" id="KW-1185">Reference proteome</keyword>
<dbReference type="EMBL" id="CM001222">
    <property type="protein sequence ID" value="KEH26464.1"/>
    <property type="molecule type" value="Genomic_DNA"/>
</dbReference>
<dbReference type="GO" id="GO:0003677">
    <property type="term" value="F:DNA binding"/>
    <property type="evidence" value="ECO:0007669"/>
    <property type="project" value="UniProtKB-KW"/>
</dbReference>
<accession>A0A072U9K2</accession>
<sequence length="473" mass="54380">MVSIVHNGRGSEAKGMHFYLTIQFLQMHDQDLMIPRNFVERYWKDVSNPISLKFPNKSQCKMNWEQRGDDIWLLNWKRFARSLRCGDLLVFQYKGGSDFHVIIFDVSKLEIDYSSIGCNDNEENNKESDDDYDVEIPSDSENTKISINKKRINLNDIATTAATPQGTNIHKRKTNINATQQNVSGNFAEANRNRGGREKKAKECTKTKDGNERSCTNSHPNENPSFTLKLSRYYVEGDRLRIPIWFSKENMNELLQGKATIRSVGEDRARYVTLNFDKSKSSFVMQVGWKSFTKEHDLKIGDACKFEMTQREPLSFTITIIPAPKEPSLEQFQENQRVQGKSVTTRVEDMEYVGNFGEGSSKSCTKTHGLRNSVSPDSHEKFKVFVTSLDKLIVLPSLLKRHNIFSGDSVELKVGEGTWFVEVSYNQYLDYGWFTKGWPEFVRECNVKIGDTCLFELIDVQNHVFEVSIILDV</sequence>
<dbReference type="Pfam" id="PF02362">
    <property type="entry name" value="B3"/>
    <property type="match status" value="2"/>
</dbReference>
<keyword evidence="5" id="KW-0539">Nucleus</keyword>
<feature type="domain" description="TF-B3" evidence="7">
    <location>
        <begin position="381"/>
        <end position="473"/>
    </location>
</feature>
<dbReference type="GO" id="GO:0005634">
    <property type="term" value="C:nucleus"/>
    <property type="evidence" value="ECO:0007669"/>
    <property type="project" value="UniProtKB-SubCell"/>
</dbReference>
<evidence type="ECO:0000256" key="5">
    <source>
        <dbReference type="ARBA" id="ARBA00023242"/>
    </source>
</evidence>
<evidence type="ECO:0000256" key="4">
    <source>
        <dbReference type="ARBA" id="ARBA00023163"/>
    </source>
</evidence>
<keyword evidence="4" id="KW-0804">Transcription</keyword>
<feature type="region of interest" description="Disordered" evidence="6">
    <location>
        <begin position="189"/>
        <end position="220"/>
    </location>
</feature>
<keyword evidence="2" id="KW-0805">Transcription regulation</keyword>
<evidence type="ECO:0000256" key="6">
    <source>
        <dbReference type="SAM" id="MobiDB-lite"/>
    </source>
</evidence>
<dbReference type="SMR" id="A0A072U9K2"/>
<evidence type="ECO:0000256" key="2">
    <source>
        <dbReference type="ARBA" id="ARBA00023015"/>
    </source>
</evidence>
<dbReference type="HOGENOM" id="CLU_015069_1_1_1"/>
<reference evidence="8 10" key="1">
    <citation type="journal article" date="2011" name="Nature">
        <title>The Medicago genome provides insight into the evolution of rhizobial symbioses.</title>
        <authorList>
            <person name="Young N.D."/>
            <person name="Debelle F."/>
            <person name="Oldroyd G.E."/>
            <person name="Geurts R."/>
            <person name="Cannon S.B."/>
            <person name="Udvardi M.K."/>
            <person name="Benedito V.A."/>
            <person name="Mayer K.F."/>
            <person name="Gouzy J."/>
            <person name="Schoof H."/>
            <person name="Van de Peer Y."/>
            <person name="Proost S."/>
            <person name="Cook D.R."/>
            <person name="Meyers B.C."/>
            <person name="Spannagl M."/>
            <person name="Cheung F."/>
            <person name="De Mita S."/>
            <person name="Krishnakumar V."/>
            <person name="Gundlach H."/>
            <person name="Zhou S."/>
            <person name="Mudge J."/>
            <person name="Bharti A.K."/>
            <person name="Murray J.D."/>
            <person name="Naoumkina M.A."/>
            <person name="Rosen B."/>
            <person name="Silverstein K.A."/>
            <person name="Tang H."/>
            <person name="Rombauts S."/>
            <person name="Zhao P.X."/>
            <person name="Zhou P."/>
            <person name="Barbe V."/>
            <person name="Bardou P."/>
            <person name="Bechner M."/>
            <person name="Bellec A."/>
            <person name="Berger A."/>
            <person name="Berges H."/>
            <person name="Bidwell S."/>
            <person name="Bisseling T."/>
            <person name="Choisne N."/>
            <person name="Couloux A."/>
            <person name="Denny R."/>
            <person name="Deshpande S."/>
            <person name="Dai X."/>
            <person name="Doyle J.J."/>
            <person name="Dudez A.M."/>
            <person name="Farmer A.D."/>
            <person name="Fouteau S."/>
            <person name="Franken C."/>
            <person name="Gibelin C."/>
            <person name="Gish J."/>
            <person name="Goldstein S."/>
            <person name="Gonzalez A.J."/>
            <person name="Green P.J."/>
            <person name="Hallab A."/>
            <person name="Hartog M."/>
            <person name="Hua A."/>
            <person name="Humphray S.J."/>
            <person name="Jeong D.H."/>
            <person name="Jing Y."/>
            <person name="Jocker A."/>
            <person name="Kenton S.M."/>
            <person name="Kim D.J."/>
            <person name="Klee K."/>
            <person name="Lai H."/>
            <person name="Lang C."/>
            <person name="Lin S."/>
            <person name="Macmil S.L."/>
            <person name="Magdelenat G."/>
            <person name="Matthews L."/>
            <person name="McCorrison J."/>
            <person name="Monaghan E.L."/>
            <person name="Mun J.H."/>
            <person name="Najar F.Z."/>
            <person name="Nicholson C."/>
            <person name="Noirot C."/>
            <person name="O'Bleness M."/>
            <person name="Paule C.R."/>
            <person name="Poulain J."/>
            <person name="Prion F."/>
            <person name="Qin B."/>
            <person name="Qu C."/>
            <person name="Retzel E.F."/>
            <person name="Riddle C."/>
            <person name="Sallet E."/>
            <person name="Samain S."/>
            <person name="Samson N."/>
            <person name="Sanders I."/>
            <person name="Saurat O."/>
            <person name="Scarpelli C."/>
            <person name="Schiex T."/>
            <person name="Segurens B."/>
            <person name="Severin A.J."/>
            <person name="Sherrier D.J."/>
            <person name="Shi R."/>
            <person name="Sims S."/>
            <person name="Singer S.R."/>
            <person name="Sinharoy S."/>
            <person name="Sterck L."/>
            <person name="Viollet A."/>
            <person name="Wang B.B."/>
            <person name="Wang K."/>
            <person name="Wang M."/>
            <person name="Wang X."/>
            <person name="Warfsmann J."/>
            <person name="Weissenbach J."/>
            <person name="White D.D."/>
            <person name="White J.D."/>
            <person name="Wiley G.B."/>
            <person name="Wincker P."/>
            <person name="Xing Y."/>
            <person name="Yang L."/>
            <person name="Yao Z."/>
            <person name="Ying F."/>
            <person name="Zhai J."/>
            <person name="Zhou L."/>
            <person name="Zuber A."/>
            <person name="Denarie J."/>
            <person name="Dixon R.A."/>
            <person name="May G.D."/>
            <person name="Schwartz D.C."/>
            <person name="Rogers J."/>
            <person name="Quetier F."/>
            <person name="Town C.D."/>
            <person name="Roe B.A."/>
        </authorList>
    </citation>
    <scope>NUCLEOTIDE SEQUENCE [LARGE SCALE GENOMIC DNA]</scope>
    <source>
        <strain evidence="8">A17</strain>
        <strain evidence="9 10">cv. Jemalong A17</strain>
    </source>
</reference>
<dbReference type="InterPro" id="IPR015300">
    <property type="entry name" value="DNA-bd_pseudobarrel_sf"/>
</dbReference>
<dbReference type="Gene3D" id="2.40.330.10">
    <property type="entry name" value="DNA-binding pseudobarrel domain"/>
    <property type="match status" value="3"/>
</dbReference>
<dbReference type="CDD" id="cd10017">
    <property type="entry name" value="B3_DNA"/>
    <property type="match status" value="3"/>
</dbReference>
<name>A0A072U9K2_MEDTR</name>
<reference evidence="9" key="3">
    <citation type="submission" date="2015-04" db="UniProtKB">
        <authorList>
            <consortium name="EnsemblPlants"/>
        </authorList>
    </citation>
    <scope>IDENTIFICATION</scope>
    <source>
        <strain evidence="9">cv. Jemalong A17</strain>
    </source>
</reference>
<evidence type="ECO:0000259" key="7">
    <source>
        <dbReference type="SMART" id="SM01019"/>
    </source>
</evidence>
<evidence type="ECO:0000313" key="8">
    <source>
        <dbReference type="EMBL" id="KEH26464.1"/>
    </source>
</evidence>
<feature type="domain" description="TF-B3" evidence="7">
    <location>
        <begin position="225"/>
        <end position="324"/>
    </location>
</feature>